<feature type="domain" description="DUF4283" evidence="2">
    <location>
        <begin position="31"/>
        <end position="109"/>
    </location>
</feature>
<dbReference type="Proteomes" id="UP001459277">
    <property type="component" value="Unassembled WGS sequence"/>
</dbReference>
<gene>
    <name evidence="4" type="ORF">SO802_014658</name>
</gene>
<dbReference type="AlphaFoldDB" id="A0AAW2CRK0"/>
<dbReference type="PANTHER" id="PTHR31286:SF167">
    <property type="entry name" value="OS09G0268800 PROTEIN"/>
    <property type="match status" value="1"/>
</dbReference>
<comment type="caution">
    <text evidence="4">The sequence shown here is derived from an EMBL/GenBank/DDBJ whole genome shotgun (WGS) entry which is preliminary data.</text>
</comment>
<protein>
    <recommendedName>
        <fullName evidence="6">DUF4283 domain-containing protein</fullName>
    </recommendedName>
</protein>
<evidence type="ECO:0000259" key="2">
    <source>
        <dbReference type="Pfam" id="PF14111"/>
    </source>
</evidence>
<proteinExistence type="predicted"/>
<name>A0AAW2CRK0_9ROSI</name>
<feature type="compositionally biased region" description="Low complexity" evidence="1">
    <location>
        <begin position="233"/>
        <end position="245"/>
    </location>
</feature>
<keyword evidence="5" id="KW-1185">Reference proteome</keyword>
<dbReference type="PANTHER" id="PTHR31286">
    <property type="entry name" value="GLYCINE-RICH CELL WALL STRUCTURAL PROTEIN 1.8-LIKE"/>
    <property type="match status" value="1"/>
</dbReference>
<evidence type="ECO:0008006" key="6">
    <source>
        <dbReference type="Google" id="ProtNLM"/>
    </source>
</evidence>
<dbReference type="EMBL" id="JAZDWU010000005">
    <property type="protein sequence ID" value="KAL0000877.1"/>
    <property type="molecule type" value="Genomic_DNA"/>
</dbReference>
<dbReference type="InterPro" id="IPR025558">
    <property type="entry name" value="DUF4283"/>
</dbReference>
<evidence type="ECO:0000259" key="3">
    <source>
        <dbReference type="Pfam" id="PF14392"/>
    </source>
</evidence>
<dbReference type="Pfam" id="PF14392">
    <property type="entry name" value="zf-CCHC_4"/>
    <property type="match status" value="1"/>
</dbReference>
<sequence length="283" mass="31938">MEDLTKSWGCLTLSDVEGSNLKITEDEAVTEHVLATKFLTKRALNIEAIAKTFSPIWRAKNGFKIRKEGDHVVLFTFDNKTEIDKVLAAEPWSFDKHLMVFQRYDKDIDIVNMEFNMVTFWIQVHDIPGRFKTRAVAEKICGILGTVTKPTGDMDVEGDGFIRVRVTVDISKPLCRGRVISLKNGKELWVSFKYERLSNLCYWCGSLMHDDRDCELWLESEVPGFFSNRQGGSRSTATASTSRTSKPPSVVVRKTGPSPEIMRPEKEGAVSTPETVIAPNVQE</sequence>
<dbReference type="InterPro" id="IPR040256">
    <property type="entry name" value="At4g02000-like"/>
</dbReference>
<evidence type="ECO:0000256" key="1">
    <source>
        <dbReference type="SAM" id="MobiDB-lite"/>
    </source>
</evidence>
<evidence type="ECO:0000313" key="5">
    <source>
        <dbReference type="Proteomes" id="UP001459277"/>
    </source>
</evidence>
<organism evidence="4 5">
    <name type="scientific">Lithocarpus litseifolius</name>
    <dbReference type="NCBI Taxonomy" id="425828"/>
    <lineage>
        <taxon>Eukaryota</taxon>
        <taxon>Viridiplantae</taxon>
        <taxon>Streptophyta</taxon>
        <taxon>Embryophyta</taxon>
        <taxon>Tracheophyta</taxon>
        <taxon>Spermatophyta</taxon>
        <taxon>Magnoliopsida</taxon>
        <taxon>eudicotyledons</taxon>
        <taxon>Gunneridae</taxon>
        <taxon>Pentapetalae</taxon>
        <taxon>rosids</taxon>
        <taxon>fabids</taxon>
        <taxon>Fagales</taxon>
        <taxon>Fagaceae</taxon>
        <taxon>Lithocarpus</taxon>
    </lineage>
</organism>
<evidence type="ECO:0000313" key="4">
    <source>
        <dbReference type="EMBL" id="KAL0000877.1"/>
    </source>
</evidence>
<dbReference type="InterPro" id="IPR025836">
    <property type="entry name" value="Zn_knuckle_CX2CX4HX4C"/>
</dbReference>
<accession>A0AAW2CRK0</accession>
<reference evidence="4 5" key="1">
    <citation type="submission" date="2024-01" db="EMBL/GenBank/DDBJ databases">
        <title>A telomere-to-telomere, gap-free genome of sweet tea (Lithocarpus litseifolius).</title>
        <authorList>
            <person name="Zhou J."/>
        </authorList>
    </citation>
    <scope>NUCLEOTIDE SEQUENCE [LARGE SCALE GENOMIC DNA]</scope>
    <source>
        <strain evidence="4">Zhou-2022a</strain>
        <tissue evidence="4">Leaf</tissue>
    </source>
</reference>
<feature type="domain" description="Zinc knuckle CX2CX4HX4C" evidence="3">
    <location>
        <begin position="168"/>
        <end position="215"/>
    </location>
</feature>
<dbReference type="Pfam" id="PF14111">
    <property type="entry name" value="DUF4283"/>
    <property type="match status" value="1"/>
</dbReference>
<feature type="region of interest" description="Disordered" evidence="1">
    <location>
        <begin position="228"/>
        <end position="283"/>
    </location>
</feature>